<reference evidence="2 3" key="1">
    <citation type="submission" date="2019-04" db="EMBL/GenBank/DDBJ databases">
        <authorList>
            <person name="Li Y."/>
            <person name="Wang J."/>
        </authorList>
    </citation>
    <scope>NUCLEOTIDE SEQUENCE [LARGE SCALE GENOMIC DNA]</scope>
    <source>
        <strain evidence="2 3">DSM 14668</strain>
    </source>
</reference>
<dbReference type="InterPro" id="IPR029044">
    <property type="entry name" value="Nucleotide-diphossugar_trans"/>
</dbReference>
<dbReference type="InterPro" id="IPR025877">
    <property type="entry name" value="MobA-like_NTP_Trfase"/>
</dbReference>
<dbReference type="SUPFAM" id="SSF53448">
    <property type="entry name" value="Nucleotide-diphospho-sugar transferases"/>
    <property type="match status" value="1"/>
</dbReference>
<dbReference type="RefSeq" id="WP_136929054.1">
    <property type="nucleotide sequence ID" value="NZ_SSMQ01000010.1"/>
</dbReference>
<dbReference type="GO" id="GO:0016779">
    <property type="term" value="F:nucleotidyltransferase activity"/>
    <property type="evidence" value="ECO:0007669"/>
    <property type="project" value="UniProtKB-ARBA"/>
</dbReference>
<feature type="domain" description="MobA-like NTP transferase" evidence="1">
    <location>
        <begin position="7"/>
        <end position="158"/>
    </location>
</feature>
<comment type="caution">
    <text evidence="2">The sequence shown here is derived from an EMBL/GenBank/DDBJ whole genome shotgun (WGS) entry which is preliminary data.</text>
</comment>
<proteinExistence type="predicted"/>
<evidence type="ECO:0000259" key="1">
    <source>
        <dbReference type="Pfam" id="PF12804"/>
    </source>
</evidence>
<sequence>MTNTVSIVLAAGKGMRLGGPKALLLWPGPPGQKPRPLAIAHAEARLSAESSRVVVVARKPIVQALIPFVRPGLDLLVSDADDELGPAGSIATAVQRIAANDRVLVCPVDTLPARGATTAALLGALGADGAPPLATRPRHGGRAGHPVALQGHALDRYRQPNPPPLRDHVHALGADLRDVDVDDADVLVDINTPAEAMRYLRAPPTFLGDGT</sequence>
<dbReference type="PANTHER" id="PTHR43777">
    <property type="entry name" value="MOLYBDENUM COFACTOR CYTIDYLYLTRANSFERASE"/>
    <property type="match status" value="1"/>
</dbReference>
<dbReference type="Pfam" id="PF12804">
    <property type="entry name" value="NTP_transf_3"/>
    <property type="match status" value="1"/>
</dbReference>
<accession>A0A4V5PPZ2</accession>
<dbReference type="Gene3D" id="3.90.550.10">
    <property type="entry name" value="Spore Coat Polysaccharide Biosynthesis Protein SpsA, Chain A"/>
    <property type="match status" value="1"/>
</dbReference>
<dbReference type="EMBL" id="SSMQ01000010">
    <property type="protein sequence ID" value="TKD09381.1"/>
    <property type="molecule type" value="Genomic_DNA"/>
</dbReference>
<dbReference type="Proteomes" id="UP000309215">
    <property type="component" value="Unassembled WGS sequence"/>
</dbReference>
<evidence type="ECO:0000313" key="2">
    <source>
        <dbReference type="EMBL" id="TKD09381.1"/>
    </source>
</evidence>
<name>A0A4V5PPZ2_9BACT</name>
<evidence type="ECO:0000313" key="3">
    <source>
        <dbReference type="Proteomes" id="UP000309215"/>
    </source>
</evidence>
<dbReference type="PANTHER" id="PTHR43777:SF1">
    <property type="entry name" value="MOLYBDENUM COFACTOR CYTIDYLYLTRANSFERASE"/>
    <property type="match status" value="1"/>
</dbReference>
<keyword evidence="3" id="KW-1185">Reference proteome</keyword>
<dbReference type="OrthoDB" id="285216at2"/>
<gene>
    <name evidence="2" type="ORF">E8A74_11675</name>
</gene>
<organism evidence="2 3">
    <name type="scientific">Polyangium fumosum</name>
    <dbReference type="NCBI Taxonomy" id="889272"/>
    <lineage>
        <taxon>Bacteria</taxon>
        <taxon>Pseudomonadati</taxon>
        <taxon>Myxococcota</taxon>
        <taxon>Polyangia</taxon>
        <taxon>Polyangiales</taxon>
        <taxon>Polyangiaceae</taxon>
        <taxon>Polyangium</taxon>
    </lineage>
</organism>
<dbReference type="AlphaFoldDB" id="A0A4V5PPZ2"/>
<protein>
    <recommendedName>
        <fullName evidence="1">MobA-like NTP transferase domain-containing protein</fullName>
    </recommendedName>
</protein>